<accession>A0AA88Y600</accession>
<gene>
    <name evidence="2" type="ORF">FSP39_023950</name>
</gene>
<protein>
    <submittedName>
        <fullName evidence="2">Uncharacterized protein</fullName>
    </submittedName>
</protein>
<dbReference type="Proteomes" id="UP001186944">
    <property type="component" value="Unassembled WGS sequence"/>
</dbReference>
<dbReference type="EMBL" id="VSWD01000007">
    <property type="protein sequence ID" value="KAK3098882.1"/>
    <property type="molecule type" value="Genomic_DNA"/>
</dbReference>
<evidence type="ECO:0000313" key="2">
    <source>
        <dbReference type="EMBL" id="KAK3098882.1"/>
    </source>
</evidence>
<feature type="compositionally biased region" description="Polar residues" evidence="1">
    <location>
        <begin position="76"/>
        <end position="85"/>
    </location>
</feature>
<name>A0AA88Y600_PINIB</name>
<evidence type="ECO:0000256" key="1">
    <source>
        <dbReference type="SAM" id="MobiDB-lite"/>
    </source>
</evidence>
<reference evidence="2" key="1">
    <citation type="submission" date="2019-08" db="EMBL/GenBank/DDBJ databases">
        <title>The improved chromosome-level genome for the pearl oyster Pinctada fucata martensii using PacBio sequencing and Hi-C.</title>
        <authorList>
            <person name="Zheng Z."/>
        </authorList>
    </citation>
    <scope>NUCLEOTIDE SEQUENCE</scope>
    <source>
        <strain evidence="2">ZZ-2019</strain>
        <tissue evidence="2">Adductor muscle</tissue>
    </source>
</reference>
<feature type="region of interest" description="Disordered" evidence="1">
    <location>
        <begin position="53"/>
        <end position="86"/>
    </location>
</feature>
<feature type="compositionally biased region" description="Low complexity" evidence="1">
    <location>
        <begin position="60"/>
        <end position="70"/>
    </location>
</feature>
<keyword evidence="3" id="KW-1185">Reference proteome</keyword>
<comment type="caution">
    <text evidence="2">The sequence shown here is derived from an EMBL/GenBank/DDBJ whole genome shotgun (WGS) entry which is preliminary data.</text>
</comment>
<feature type="non-terminal residue" evidence="2">
    <location>
        <position position="1"/>
    </location>
</feature>
<proteinExistence type="predicted"/>
<sequence>EMRNQDVHLMKQLISINSSLRELSKERRQSLSRSCSRSSLYSLLRRKSNESIGSVKDYCGSNNDVSSDSGSETESENNQQFTTMPSVAMFLPEKESSSGEDYYRDILMTNVKLWKHSVSDDTDGDS</sequence>
<evidence type="ECO:0000313" key="3">
    <source>
        <dbReference type="Proteomes" id="UP001186944"/>
    </source>
</evidence>
<organism evidence="2 3">
    <name type="scientific">Pinctada imbricata</name>
    <name type="common">Atlantic pearl-oyster</name>
    <name type="synonym">Pinctada martensii</name>
    <dbReference type="NCBI Taxonomy" id="66713"/>
    <lineage>
        <taxon>Eukaryota</taxon>
        <taxon>Metazoa</taxon>
        <taxon>Spiralia</taxon>
        <taxon>Lophotrochozoa</taxon>
        <taxon>Mollusca</taxon>
        <taxon>Bivalvia</taxon>
        <taxon>Autobranchia</taxon>
        <taxon>Pteriomorphia</taxon>
        <taxon>Pterioida</taxon>
        <taxon>Pterioidea</taxon>
        <taxon>Pteriidae</taxon>
        <taxon>Pinctada</taxon>
    </lineage>
</organism>
<dbReference type="AlphaFoldDB" id="A0AA88Y600"/>